<evidence type="ECO:0000313" key="7">
    <source>
        <dbReference type="EnsemblMetazoa" id="XP_030848525"/>
    </source>
</evidence>
<dbReference type="OMA" id="STDHTGV"/>
<dbReference type="RefSeq" id="XP_011683594.1">
    <property type="nucleotide sequence ID" value="XM_011685292.2"/>
</dbReference>
<dbReference type="OrthoDB" id="551896at2759"/>
<evidence type="ECO:0008006" key="9">
    <source>
        <dbReference type="Google" id="ProtNLM"/>
    </source>
</evidence>
<dbReference type="RefSeq" id="XP_030848525.1">
    <property type="nucleotide sequence ID" value="XM_030992665.1"/>
</dbReference>
<organism evidence="7 8">
    <name type="scientific">Strongylocentrotus purpuratus</name>
    <name type="common">Purple sea urchin</name>
    <dbReference type="NCBI Taxonomy" id="7668"/>
    <lineage>
        <taxon>Eukaryota</taxon>
        <taxon>Metazoa</taxon>
        <taxon>Echinodermata</taxon>
        <taxon>Eleutherozoa</taxon>
        <taxon>Echinozoa</taxon>
        <taxon>Echinoidea</taxon>
        <taxon>Euechinoidea</taxon>
        <taxon>Echinacea</taxon>
        <taxon>Camarodonta</taxon>
        <taxon>Echinidea</taxon>
        <taxon>Strongylocentrotidae</taxon>
        <taxon>Strongylocentrotus</taxon>
    </lineage>
</organism>
<dbReference type="AlphaFoldDB" id="A0A7M7PCW1"/>
<feature type="transmembrane region" description="Helical" evidence="6">
    <location>
        <begin position="183"/>
        <end position="203"/>
    </location>
</feature>
<feature type="transmembrane region" description="Helical" evidence="6">
    <location>
        <begin position="53"/>
        <end position="71"/>
    </location>
</feature>
<dbReference type="GeneID" id="115927182"/>
<feature type="transmembrane region" description="Helical" evidence="6">
    <location>
        <begin position="223"/>
        <end position="246"/>
    </location>
</feature>
<evidence type="ECO:0000313" key="8">
    <source>
        <dbReference type="Proteomes" id="UP000007110"/>
    </source>
</evidence>
<feature type="transmembrane region" description="Helical" evidence="6">
    <location>
        <begin position="121"/>
        <end position="139"/>
    </location>
</feature>
<dbReference type="GeneID" id="574762"/>
<dbReference type="KEGG" id="spu:574762"/>
<keyword evidence="3 6" id="KW-0812">Transmembrane</keyword>
<comment type="subcellular location">
    <subcellularLocation>
        <location evidence="1">Membrane</location>
        <topology evidence="1">Multi-pass membrane protein</topology>
    </subcellularLocation>
</comment>
<dbReference type="PANTHER" id="PTHR16007">
    <property type="entry name" value="EPIDIDYMAL MEMBRANE PROTEIN E9-RELATED"/>
    <property type="match status" value="1"/>
</dbReference>
<keyword evidence="5 6" id="KW-0472">Membrane</keyword>
<keyword evidence="4 6" id="KW-1133">Transmembrane helix</keyword>
<dbReference type="FunCoup" id="A0A7M7PCW1">
    <property type="interactions" value="111"/>
</dbReference>
<dbReference type="Proteomes" id="UP000007110">
    <property type="component" value="Unassembled WGS sequence"/>
</dbReference>
<evidence type="ECO:0000256" key="6">
    <source>
        <dbReference type="SAM" id="Phobius"/>
    </source>
</evidence>
<dbReference type="PANTHER" id="PTHR16007:SF15">
    <property type="entry name" value="TRANSMEMBRANE PROTEIN 45B"/>
    <property type="match status" value="1"/>
</dbReference>
<evidence type="ECO:0000256" key="1">
    <source>
        <dbReference type="ARBA" id="ARBA00004141"/>
    </source>
</evidence>
<evidence type="ECO:0000256" key="4">
    <source>
        <dbReference type="ARBA" id="ARBA00022989"/>
    </source>
</evidence>
<proteinExistence type="inferred from homology"/>
<dbReference type="EnsemblMetazoa" id="XM_030992665">
    <property type="protein sequence ID" value="XP_030848525"/>
    <property type="gene ID" value="LOC115927182"/>
</dbReference>
<dbReference type="InterPro" id="IPR006904">
    <property type="entry name" value="DUF716"/>
</dbReference>
<dbReference type="KEGG" id="spu:115927182"/>
<evidence type="ECO:0000256" key="5">
    <source>
        <dbReference type="ARBA" id="ARBA00023136"/>
    </source>
</evidence>
<protein>
    <recommendedName>
        <fullName evidence="9">Transmembrane protein 45B</fullName>
    </recommendedName>
</protein>
<evidence type="ECO:0000256" key="2">
    <source>
        <dbReference type="ARBA" id="ARBA00006948"/>
    </source>
</evidence>
<name>A0A7M7PCW1_STRPU</name>
<reference evidence="8" key="1">
    <citation type="submission" date="2015-02" db="EMBL/GenBank/DDBJ databases">
        <title>Genome sequencing for Strongylocentrotus purpuratus.</title>
        <authorList>
            <person name="Murali S."/>
            <person name="Liu Y."/>
            <person name="Vee V."/>
            <person name="English A."/>
            <person name="Wang M."/>
            <person name="Skinner E."/>
            <person name="Han Y."/>
            <person name="Muzny D.M."/>
            <person name="Worley K.C."/>
            <person name="Gibbs R.A."/>
        </authorList>
    </citation>
    <scope>NUCLEOTIDE SEQUENCE</scope>
</reference>
<feature type="transmembrane region" description="Helical" evidence="6">
    <location>
        <begin position="91"/>
        <end position="109"/>
    </location>
</feature>
<reference evidence="7" key="2">
    <citation type="submission" date="2021-01" db="UniProtKB">
        <authorList>
            <consortium name="EnsemblMetazoa"/>
        </authorList>
    </citation>
    <scope>IDENTIFICATION</scope>
</reference>
<sequence>MGTFIGHALPGAFFILMSIWWMMQYVYTKIVLDNGRQRPRSRLMYCLHRVPMEGAFIVFGGAVGFIGEMMYPAPKWTIIDSEGHWKHQVEWQHVTMYTYFGLYGAVKVMGSSCLPSVAGKYEKAFGALAFAVEGFLFYFHTHGRSDLDIQLHTMLVMAIFVCFLATAGEVWRSGDTLVLLVRILFTLVQGTWFWHIGIVLFIPPGGVPWDKEDHLNVMFTTVMFTWHILVDMLVLFFVYGVTKLVLKICGFSSVRYSQMSNGPEEHEVKLLGNSAEAGNHLLGGSESD</sequence>
<feature type="transmembrane region" description="Helical" evidence="6">
    <location>
        <begin position="12"/>
        <end position="32"/>
    </location>
</feature>
<dbReference type="InterPro" id="IPR042127">
    <property type="entry name" value="TMEM45"/>
</dbReference>
<evidence type="ECO:0000256" key="3">
    <source>
        <dbReference type="ARBA" id="ARBA00022692"/>
    </source>
</evidence>
<dbReference type="InParanoid" id="A0A7M7PCW1"/>
<accession>A0A7M7PCW1</accession>
<dbReference type="EnsemblMetazoa" id="XM_011685292">
    <property type="protein sequence ID" value="XP_011683594"/>
    <property type="gene ID" value="LOC574762"/>
</dbReference>
<comment type="similarity">
    <text evidence="2">Belongs to the TMEM45 family.</text>
</comment>
<keyword evidence="8" id="KW-1185">Reference proteome</keyword>
<feature type="transmembrane region" description="Helical" evidence="6">
    <location>
        <begin position="151"/>
        <end position="171"/>
    </location>
</feature>
<dbReference type="Pfam" id="PF04819">
    <property type="entry name" value="DUF716"/>
    <property type="match status" value="1"/>
</dbReference>
<dbReference type="GO" id="GO:0016020">
    <property type="term" value="C:membrane"/>
    <property type="evidence" value="ECO:0007669"/>
    <property type="project" value="UniProtKB-SubCell"/>
</dbReference>